<dbReference type="InterPro" id="IPR000780">
    <property type="entry name" value="CheR_MeTrfase"/>
</dbReference>
<keyword evidence="2" id="KW-0808">Transferase</keyword>
<dbReference type="InterPro" id="IPR029063">
    <property type="entry name" value="SAM-dependent_MTases_sf"/>
</dbReference>
<dbReference type="InterPro" id="IPR022642">
    <property type="entry name" value="CheR_C"/>
</dbReference>
<gene>
    <name evidence="2" type="ORF">M23134_04859</name>
</gene>
<dbReference type="SUPFAM" id="SSF53335">
    <property type="entry name" value="S-adenosyl-L-methionine-dependent methyltransferases"/>
    <property type="match status" value="1"/>
</dbReference>
<dbReference type="EMBL" id="AAWS01000106">
    <property type="protein sequence ID" value="EAY23859.1"/>
    <property type="molecule type" value="Genomic_DNA"/>
</dbReference>
<organism evidence="2 3">
    <name type="scientific">Microscilla marina ATCC 23134</name>
    <dbReference type="NCBI Taxonomy" id="313606"/>
    <lineage>
        <taxon>Bacteria</taxon>
        <taxon>Pseudomonadati</taxon>
        <taxon>Bacteroidota</taxon>
        <taxon>Cytophagia</taxon>
        <taxon>Cytophagales</taxon>
        <taxon>Microscillaceae</taxon>
        <taxon>Microscilla</taxon>
    </lineage>
</organism>
<dbReference type="GO" id="GO:0008983">
    <property type="term" value="F:protein-glutamate O-methyltransferase activity"/>
    <property type="evidence" value="ECO:0007669"/>
    <property type="project" value="UniProtKB-EC"/>
</dbReference>
<dbReference type="PANTHER" id="PTHR24422:SF26">
    <property type="entry name" value="CHEMOTAXIS PROTEIN METHYLTRANSFERASE"/>
    <property type="match status" value="1"/>
</dbReference>
<name>A2A0I7_MICM2</name>
<evidence type="ECO:0000259" key="1">
    <source>
        <dbReference type="PROSITE" id="PS50123"/>
    </source>
</evidence>
<sequence>MLLSEVSIDYSILGSDISVTALQRAVDAVYTRKELEKILPIQKKRYFLRSKDRTLDKFRIVLELRKKNNFKWLNLMNEFYNVPRGFDIIFCRNVLIYFDRKTQKEVIRKLLLKLKQGGYLFLGHTESILDFNFPVKMIEPTIYQKN</sequence>
<accession>A2A0I7</accession>
<reference evidence="2 3" key="1">
    <citation type="submission" date="2007-01" db="EMBL/GenBank/DDBJ databases">
        <authorList>
            <person name="Haygood M."/>
            <person name="Podell S."/>
            <person name="Anderson C."/>
            <person name="Hopkinson B."/>
            <person name="Roe K."/>
            <person name="Barbeau K."/>
            <person name="Gaasterland T."/>
            <person name="Ferriera S."/>
            <person name="Johnson J."/>
            <person name="Kravitz S."/>
            <person name="Beeson K."/>
            <person name="Sutton G."/>
            <person name="Rogers Y.-H."/>
            <person name="Friedman R."/>
            <person name="Frazier M."/>
            <person name="Venter J.C."/>
        </authorList>
    </citation>
    <scope>NUCLEOTIDE SEQUENCE [LARGE SCALE GENOMIC DNA]</scope>
    <source>
        <strain evidence="2 3">ATCC 23134</strain>
    </source>
</reference>
<dbReference type="eggNOG" id="COG1352">
    <property type="taxonomic scope" value="Bacteria"/>
</dbReference>
<dbReference type="PROSITE" id="PS50123">
    <property type="entry name" value="CHER"/>
    <property type="match status" value="1"/>
</dbReference>
<dbReference type="GO" id="GO:0032259">
    <property type="term" value="P:methylation"/>
    <property type="evidence" value="ECO:0007669"/>
    <property type="project" value="UniProtKB-KW"/>
</dbReference>
<feature type="domain" description="CheR-type methyltransferase" evidence="1">
    <location>
        <begin position="1"/>
        <end position="146"/>
    </location>
</feature>
<dbReference type="Gene3D" id="3.40.50.150">
    <property type="entry name" value="Vaccinia Virus protein VP39"/>
    <property type="match status" value="1"/>
</dbReference>
<dbReference type="InterPro" id="IPR050903">
    <property type="entry name" value="Bact_Chemotaxis_MeTrfase"/>
</dbReference>
<dbReference type="Proteomes" id="UP000004095">
    <property type="component" value="Unassembled WGS sequence"/>
</dbReference>
<dbReference type="Pfam" id="PF01739">
    <property type="entry name" value="CheR"/>
    <property type="match status" value="1"/>
</dbReference>
<evidence type="ECO:0000313" key="2">
    <source>
        <dbReference type="EMBL" id="EAY23859.1"/>
    </source>
</evidence>
<keyword evidence="3" id="KW-1185">Reference proteome</keyword>
<dbReference type="EC" id="2.1.1.80" evidence="2"/>
<dbReference type="PANTHER" id="PTHR24422">
    <property type="entry name" value="CHEMOTAXIS PROTEIN METHYLTRANSFERASE"/>
    <property type="match status" value="1"/>
</dbReference>
<dbReference type="AlphaFoldDB" id="A2A0I7"/>
<dbReference type="PRINTS" id="PR00996">
    <property type="entry name" value="CHERMTFRASE"/>
</dbReference>
<proteinExistence type="predicted"/>
<keyword evidence="2" id="KW-0489">Methyltransferase</keyword>
<comment type="caution">
    <text evidence="2">The sequence shown here is derived from an EMBL/GenBank/DDBJ whole genome shotgun (WGS) entry which is preliminary data.</text>
</comment>
<evidence type="ECO:0000313" key="3">
    <source>
        <dbReference type="Proteomes" id="UP000004095"/>
    </source>
</evidence>
<protein>
    <submittedName>
        <fullName evidence="2">Chemotaxis protein methyltransferase</fullName>
        <ecNumber evidence="2">2.1.1.80</ecNumber>
    </submittedName>
</protein>
<dbReference type="SMART" id="SM00138">
    <property type="entry name" value="MeTrc"/>
    <property type="match status" value="1"/>
</dbReference>
<dbReference type="CDD" id="cd02440">
    <property type="entry name" value="AdoMet_MTases"/>
    <property type="match status" value="1"/>
</dbReference>